<proteinExistence type="predicted"/>
<dbReference type="Proteomes" id="UP000004207">
    <property type="component" value="Unassembled WGS sequence"/>
</dbReference>
<reference evidence="1 2" key="1">
    <citation type="submission" date="2011-04" db="EMBL/GenBank/DDBJ databases">
        <authorList>
            <person name="Muzny D."/>
            <person name="Qin X."/>
            <person name="Deng J."/>
            <person name="Jiang H."/>
            <person name="Liu Y."/>
            <person name="Qu J."/>
            <person name="Song X.-Z."/>
            <person name="Zhang L."/>
            <person name="Thornton R."/>
            <person name="Coyle M."/>
            <person name="Francisco L."/>
            <person name="Jackson L."/>
            <person name="Javaid M."/>
            <person name="Korchina V."/>
            <person name="Kovar C."/>
            <person name="Mata R."/>
            <person name="Mathew T."/>
            <person name="Ngo R."/>
            <person name="Nguyen L."/>
            <person name="Nguyen N."/>
            <person name="Okwuonu G."/>
            <person name="Ongeri F."/>
            <person name="Pham C."/>
            <person name="Simmons D."/>
            <person name="Wilczek-Boney K."/>
            <person name="Hale W."/>
            <person name="Jakkamsetti A."/>
            <person name="Pham P."/>
            <person name="Ruth R."/>
            <person name="San Lucas F."/>
            <person name="Warren J."/>
            <person name="Zhang J."/>
            <person name="Zhao Z."/>
            <person name="Zhou C."/>
            <person name="Zhu D."/>
            <person name="Lee S."/>
            <person name="Bess C."/>
            <person name="Blankenburg K."/>
            <person name="Forbes L."/>
            <person name="Fu Q."/>
            <person name="Gubbala S."/>
            <person name="Hirani K."/>
            <person name="Jayaseelan J.C."/>
            <person name="Lara F."/>
            <person name="Munidasa M."/>
            <person name="Palculict T."/>
            <person name="Patil S."/>
            <person name="Pu L.-L."/>
            <person name="Saada N."/>
            <person name="Tang L."/>
            <person name="Weissenberger G."/>
            <person name="Zhu Y."/>
            <person name="Hemphill L."/>
            <person name="Shang Y."/>
            <person name="Youmans B."/>
            <person name="Ayvaz T."/>
            <person name="Ross M."/>
            <person name="Santibanez J."/>
            <person name="Aqrawi P."/>
            <person name="Gross S."/>
            <person name="Joshi V."/>
            <person name="Fowler G."/>
            <person name="Nazareth L."/>
            <person name="Reid J."/>
            <person name="Worley K."/>
            <person name="Petrosino J."/>
            <person name="Highlander S."/>
            <person name="Gibbs R."/>
        </authorList>
    </citation>
    <scope>NUCLEOTIDE SEQUENCE [LARGE SCALE GENOMIC DNA]</scope>
    <source>
        <strain evidence="1 2">ATCC 23330</strain>
    </source>
</reference>
<organism evidence="1 2">
    <name type="scientific">Kingella kingae ATCC 23330</name>
    <dbReference type="NCBI Taxonomy" id="887327"/>
    <lineage>
        <taxon>Bacteria</taxon>
        <taxon>Pseudomonadati</taxon>
        <taxon>Pseudomonadota</taxon>
        <taxon>Betaproteobacteria</taxon>
        <taxon>Neisseriales</taxon>
        <taxon>Neisseriaceae</taxon>
        <taxon>Kingella</taxon>
    </lineage>
</organism>
<dbReference type="HOGENOM" id="CLU_2649613_0_0_4"/>
<evidence type="ECO:0000313" key="2">
    <source>
        <dbReference type="Proteomes" id="UP000004207"/>
    </source>
</evidence>
<dbReference type="AlphaFoldDB" id="F5S806"/>
<sequence>MRLPIRKENAMKTHQFPHFHTKQTELNGNIQAALNPMPFGSSPMMNADEWHEAETLQEMQMVIALADLLKTLEKSS</sequence>
<evidence type="ECO:0000313" key="1">
    <source>
        <dbReference type="EMBL" id="EGK08327.1"/>
    </source>
</evidence>
<protein>
    <submittedName>
        <fullName evidence="1">Uncharacterized protein</fullName>
    </submittedName>
</protein>
<keyword evidence="2" id="KW-1185">Reference proteome</keyword>
<dbReference type="EMBL" id="AFHS01000046">
    <property type="protein sequence ID" value="EGK08327.1"/>
    <property type="molecule type" value="Genomic_DNA"/>
</dbReference>
<gene>
    <name evidence="1" type="ORF">HMPREF0476_1339</name>
</gene>
<name>F5S806_KINKI</name>
<accession>F5S806</accession>
<dbReference type="STRING" id="504.KKKWG1_2099"/>
<comment type="caution">
    <text evidence="1">The sequence shown here is derived from an EMBL/GenBank/DDBJ whole genome shotgun (WGS) entry which is preliminary data.</text>
</comment>